<proteinExistence type="predicted"/>
<organism evidence="2">
    <name type="scientific">Halalkalibacterium halodurans</name>
    <name type="common">Bacillus halodurans</name>
    <dbReference type="NCBI Taxonomy" id="86665"/>
    <lineage>
        <taxon>Bacteria</taxon>
        <taxon>Bacillati</taxon>
        <taxon>Bacillota</taxon>
        <taxon>Bacilli</taxon>
        <taxon>Bacillales</taxon>
        <taxon>Bacillaceae</taxon>
        <taxon>Halalkalibacterium (ex Joshi et al. 2022)</taxon>
    </lineage>
</organism>
<dbReference type="EMBL" id="LILD01000001">
    <property type="protein sequence ID" value="KOO39898.1"/>
    <property type="molecule type" value="Genomic_DNA"/>
</dbReference>
<evidence type="ECO:0000259" key="1">
    <source>
        <dbReference type="Pfam" id="PF04233"/>
    </source>
</evidence>
<sequence>MTNVEELIKSIDAFVKAATEGELTDILPDFPGRDRVEEFVENFETIVAGLLVAQKQRYLELLGAFTAKSDQEILEAYLSFLQEEIFSYEIFVQQMTEETSSYLEMTVSEFCRIIMDSLDPDVPFQVLSNRSITWIEEWSQDLAELMNLSTQNSVEKILKKAIKEGKGIDYVERELMEHESFSRQRARTTAITEVLTASSVAQQESYSQSPAVVGKRWKHSGTKGIDPRENHMALDGTVVPVDEPFVIPGSEEIAMFPRDPNLSAKERVNCHCALGPAVDESITGLSPEEKQAIRDEALAEMNSKGAWE</sequence>
<gene>
    <name evidence="2" type="ORF">AMD02_14360</name>
</gene>
<protein>
    <recommendedName>
        <fullName evidence="1">Phage head morphogenesis domain-containing protein</fullName>
    </recommendedName>
</protein>
<name>A0A0M0KND7_ALKHA</name>
<dbReference type="RefSeq" id="WP_053431747.1">
    <property type="nucleotide sequence ID" value="NZ_LILD02000002.1"/>
</dbReference>
<dbReference type="InterPro" id="IPR006528">
    <property type="entry name" value="Phage_head_morphogenesis_dom"/>
</dbReference>
<accession>A0A0M0KND7</accession>
<reference evidence="2" key="1">
    <citation type="submission" date="2015-08" db="EMBL/GenBank/DDBJ databases">
        <title>Complete DNA Sequence of Pseudomonas syringae pv. actinidiae, the Causal Agent of Kiwifruit Canker Disease.</title>
        <authorList>
            <person name="Rikkerink E.H.A."/>
            <person name="Fineran P.C."/>
        </authorList>
    </citation>
    <scope>NUCLEOTIDE SEQUENCE</scope>
    <source>
        <strain evidence="2">DSM 13666</strain>
    </source>
</reference>
<comment type="caution">
    <text evidence="2">The sequence shown here is derived from an EMBL/GenBank/DDBJ whole genome shotgun (WGS) entry which is preliminary data.</text>
</comment>
<dbReference type="PATRIC" id="fig|136160.3.peg.3335"/>
<dbReference type="Pfam" id="PF04233">
    <property type="entry name" value="Phage_Mu_F"/>
    <property type="match status" value="1"/>
</dbReference>
<feature type="domain" description="Phage head morphogenesis" evidence="1">
    <location>
        <begin position="153"/>
        <end position="274"/>
    </location>
</feature>
<evidence type="ECO:0000313" key="2">
    <source>
        <dbReference type="EMBL" id="KOO39898.1"/>
    </source>
</evidence>
<dbReference type="AlphaFoldDB" id="A0A0M0KND7"/>